<evidence type="ECO:0000256" key="2">
    <source>
        <dbReference type="SAM" id="MobiDB-lite"/>
    </source>
</evidence>
<name>A0A363UKN9_9GAMM</name>
<dbReference type="EMBL" id="QEQK01000007">
    <property type="protein sequence ID" value="PWN55973.1"/>
    <property type="molecule type" value="Genomic_DNA"/>
</dbReference>
<comment type="similarity">
    <text evidence="1">Belongs to the bactofilin family.</text>
</comment>
<dbReference type="AlphaFoldDB" id="A0A363UKN9"/>
<sequence length="160" mass="16951">MFNKKAEKPEAPVSSARVDTLIGKQTEIQGDIHFAGGLHIDGKVKGKIVATSDKSAVLSVSETGSIEGDVRVPHVNLNGTVQGDVHAGERLQLSAKARVNGNVYYKLIEMASGATVNGQMVHEDADKVEAITHQRPKAVPAGTDERELVTERKPATSASS</sequence>
<protein>
    <submittedName>
        <fullName evidence="3">Cell shape determination protein CcmA</fullName>
    </submittedName>
</protein>
<dbReference type="OrthoDB" id="5294247at2"/>
<dbReference type="PANTHER" id="PTHR35024">
    <property type="entry name" value="HYPOTHETICAL CYTOSOLIC PROTEIN"/>
    <property type="match status" value="1"/>
</dbReference>
<keyword evidence="4" id="KW-1185">Reference proteome</keyword>
<dbReference type="InterPro" id="IPR007607">
    <property type="entry name" value="BacA/B"/>
</dbReference>
<reference evidence="3 4" key="1">
    <citation type="submission" date="2018-05" db="EMBL/GenBank/DDBJ databases">
        <title>Abyssibacter profundi OUC007T gen. nov., sp. nov, a marine bacterium isolated from seawater of the Mariana Trench.</title>
        <authorList>
            <person name="Zhou S."/>
        </authorList>
    </citation>
    <scope>NUCLEOTIDE SEQUENCE [LARGE SCALE GENOMIC DNA]</scope>
    <source>
        <strain evidence="3 4">OUC007</strain>
    </source>
</reference>
<dbReference type="RefSeq" id="WP_109720188.1">
    <property type="nucleotide sequence ID" value="NZ_QEQK01000007.1"/>
</dbReference>
<evidence type="ECO:0000313" key="4">
    <source>
        <dbReference type="Proteomes" id="UP000251800"/>
    </source>
</evidence>
<organism evidence="3 4">
    <name type="scientific">Abyssibacter profundi</name>
    <dbReference type="NCBI Taxonomy" id="2182787"/>
    <lineage>
        <taxon>Bacteria</taxon>
        <taxon>Pseudomonadati</taxon>
        <taxon>Pseudomonadota</taxon>
        <taxon>Gammaproteobacteria</taxon>
        <taxon>Chromatiales</taxon>
        <taxon>Oceanococcaceae</taxon>
        <taxon>Abyssibacter</taxon>
    </lineage>
</organism>
<feature type="compositionally biased region" description="Basic and acidic residues" evidence="2">
    <location>
        <begin position="143"/>
        <end position="154"/>
    </location>
</feature>
<evidence type="ECO:0000313" key="3">
    <source>
        <dbReference type="EMBL" id="PWN55973.1"/>
    </source>
</evidence>
<evidence type="ECO:0000256" key="1">
    <source>
        <dbReference type="ARBA" id="ARBA00044755"/>
    </source>
</evidence>
<gene>
    <name evidence="3" type="ORF">DEH80_09125</name>
</gene>
<comment type="caution">
    <text evidence="3">The sequence shown here is derived from an EMBL/GenBank/DDBJ whole genome shotgun (WGS) entry which is preliminary data.</text>
</comment>
<dbReference type="PANTHER" id="PTHR35024:SF4">
    <property type="entry name" value="POLYMER-FORMING CYTOSKELETAL PROTEIN"/>
    <property type="match status" value="1"/>
</dbReference>
<dbReference type="Proteomes" id="UP000251800">
    <property type="component" value="Unassembled WGS sequence"/>
</dbReference>
<proteinExistence type="inferred from homology"/>
<feature type="region of interest" description="Disordered" evidence="2">
    <location>
        <begin position="131"/>
        <end position="160"/>
    </location>
</feature>
<dbReference type="Pfam" id="PF04519">
    <property type="entry name" value="Bactofilin"/>
    <property type="match status" value="1"/>
</dbReference>
<accession>A0A363UKN9</accession>